<accession>A0AAE0GLK0</accession>
<feature type="coiled-coil region" evidence="1">
    <location>
        <begin position="288"/>
        <end position="326"/>
    </location>
</feature>
<feature type="compositionally biased region" description="Polar residues" evidence="2">
    <location>
        <begin position="362"/>
        <end position="371"/>
    </location>
</feature>
<feature type="compositionally biased region" description="Basic and acidic residues" evidence="2">
    <location>
        <begin position="41"/>
        <end position="58"/>
    </location>
</feature>
<protein>
    <submittedName>
        <fullName evidence="3">Uncharacterized protein</fullName>
    </submittedName>
</protein>
<evidence type="ECO:0000256" key="1">
    <source>
        <dbReference type="SAM" id="Coils"/>
    </source>
</evidence>
<dbReference type="Proteomes" id="UP001190700">
    <property type="component" value="Unassembled WGS sequence"/>
</dbReference>
<feature type="compositionally biased region" description="Low complexity" evidence="2">
    <location>
        <begin position="59"/>
        <end position="68"/>
    </location>
</feature>
<name>A0AAE0GLK0_9CHLO</name>
<dbReference type="EMBL" id="LGRX02004512">
    <property type="protein sequence ID" value="KAK3280148.1"/>
    <property type="molecule type" value="Genomic_DNA"/>
</dbReference>
<evidence type="ECO:0000313" key="4">
    <source>
        <dbReference type="Proteomes" id="UP001190700"/>
    </source>
</evidence>
<evidence type="ECO:0000313" key="3">
    <source>
        <dbReference type="EMBL" id="KAK3280148.1"/>
    </source>
</evidence>
<reference evidence="3 4" key="1">
    <citation type="journal article" date="2015" name="Genome Biol. Evol.">
        <title>Comparative Genomics of a Bacterivorous Green Alga Reveals Evolutionary Causalities and Consequences of Phago-Mixotrophic Mode of Nutrition.</title>
        <authorList>
            <person name="Burns J.A."/>
            <person name="Paasch A."/>
            <person name="Narechania A."/>
            <person name="Kim E."/>
        </authorList>
    </citation>
    <scope>NUCLEOTIDE SEQUENCE [LARGE SCALE GENOMIC DNA]</scope>
    <source>
        <strain evidence="3 4">PLY_AMNH</strain>
    </source>
</reference>
<feature type="region of interest" description="Disordered" evidence="2">
    <location>
        <begin position="1"/>
        <end position="79"/>
    </location>
</feature>
<gene>
    <name evidence="3" type="ORF">CYMTET_12004</name>
</gene>
<dbReference type="AlphaFoldDB" id="A0AAE0GLK0"/>
<organism evidence="3 4">
    <name type="scientific">Cymbomonas tetramitiformis</name>
    <dbReference type="NCBI Taxonomy" id="36881"/>
    <lineage>
        <taxon>Eukaryota</taxon>
        <taxon>Viridiplantae</taxon>
        <taxon>Chlorophyta</taxon>
        <taxon>Pyramimonadophyceae</taxon>
        <taxon>Pyramimonadales</taxon>
        <taxon>Pyramimonadaceae</taxon>
        <taxon>Cymbomonas</taxon>
    </lineage>
</organism>
<sequence length="408" mass="45550">MGRDISQVEAGRQPRELRAGKAGSANCATSPNSPNSTKSAWGDKRCKEQRAKLKEKARANPAALASSAGTTVPGNHWKGERWKLDDDQEWRRVLDQTKAHLEAELHLIQHTPEPLDETHFLSSLESAAIEEAAVKPKRVARELRRLQLQLQEAAAQQQAATCRAVAENFRKLALLRGQVFRSQYFRDEASVKAKVAHLEEHISRCCDEWQAWKKRWANVCAPSESETAVSTSARRRKEEEEWGQRLVTQSQLTTRVKLELHEARNFQSAQLQHCREVLVELQTADAPSSTAEEAEEELQARARQLEEECRERLARLEEERSATAAKLEERHAAVAAKRSENLAQGLHSQPAAASDRPPLQLLKTSGVQSEAQKVASLGSALERFASERKASAMARSLADQQGCPKCDV</sequence>
<feature type="compositionally biased region" description="Polar residues" evidence="2">
    <location>
        <begin position="26"/>
        <end position="39"/>
    </location>
</feature>
<keyword evidence="4" id="KW-1185">Reference proteome</keyword>
<comment type="caution">
    <text evidence="3">The sequence shown here is derived from an EMBL/GenBank/DDBJ whole genome shotgun (WGS) entry which is preliminary data.</text>
</comment>
<keyword evidence="1" id="KW-0175">Coiled coil</keyword>
<feature type="region of interest" description="Disordered" evidence="2">
    <location>
        <begin position="388"/>
        <end position="408"/>
    </location>
</feature>
<proteinExistence type="predicted"/>
<evidence type="ECO:0000256" key="2">
    <source>
        <dbReference type="SAM" id="MobiDB-lite"/>
    </source>
</evidence>
<feature type="region of interest" description="Disordered" evidence="2">
    <location>
        <begin position="343"/>
        <end position="373"/>
    </location>
</feature>